<gene>
    <name evidence="3" type="ORF">A2Y75_09800</name>
</gene>
<feature type="domain" description="UPF0033" evidence="2">
    <location>
        <begin position="3"/>
        <end position="67"/>
    </location>
</feature>
<evidence type="ECO:0000259" key="2">
    <source>
        <dbReference type="Pfam" id="PF01206"/>
    </source>
</evidence>
<dbReference type="SUPFAM" id="SSF64307">
    <property type="entry name" value="SirA-like"/>
    <property type="match status" value="1"/>
</dbReference>
<comment type="similarity">
    <text evidence="1">Belongs to the sulfur carrier protein TusA family.</text>
</comment>
<comment type="caution">
    <text evidence="3">The sequence shown here is derived from an EMBL/GenBank/DDBJ whole genome shotgun (WGS) entry which is preliminary data.</text>
</comment>
<proteinExistence type="inferred from homology"/>
<dbReference type="AlphaFoldDB" id="A0A1F2WEX4"/>
<dbReference type="InterPro" id="IPR036868">
    <property type="entry name" value="TusA-like_sf"/>
</dbReference>
<dbReference type="InterPro" id="IPR027396">
    <property type="entry name" value="DsrEFH-like"/>
</dbReference>
<evidence type="ECO:0000313" key="3">
    <source>
        <dbReference type="EMBL" id="OFW55403.1"/>
    </source>
</evidence>
<sequence>MSKVVDARGLVCPQPVVRTREALGSADEIEVLVDNKTARENVSRFASNKGCAVRVEKESGFYRLIITGRAETGEQTREPGEETRNVIILSSELMGPDEELGRVLMRTFLNTMCESESFPWRLVLFNRGVLLALEGEDTAEALANLACLGVDVLVCGTCLDYFKVKECLAAGRVSNMYEIVETMLMATNSATI</sequence>
<protein>
    <recommendedName>
        <fullName evidence="2">UPF0033 domain-containing protein</fullName>
    </recommendedName>
</protein>
<accession>A0A1F2WEX4</accession>
<dbReference type="EMBL" id="MELK01000054">
    <property type="protein sequence ID" value="OFW55403.1"/>
    <property type="molecule type" value="Genomic_DNA"/>
</dbReference>
<evidence type="ECO:0000313" key="4">
    <source>
        <dbReference type="Proteomes" id="UP000177876"/>
    </source>
</evidence>
<dbReference type="InterPro" id="IPR019870">
    <property type="entry name" value="Se_metab_YedF"/>
</dbReference>
<dbReference type="PANTHER" id="PTHR33279:SF6">
    <property type="entry name" value="SULFUR CARRIER PROTEIN YEDF-RELATED"/>
    <property type="match status" value="1"/>
</dbReference>
<dbReference type="Gene3D" id="3.30.110.40">
    <property type="entry name" value="TusA-like domain"/>
    <property type="match status" value="1"/>
</dbReference>
<dbReference type="CDD" id="cd03421">
    <property type="entry name" value="SirA_like_N"/>
    <property type="match status" value="1"/>
</dbReference>
<dbReference type="Pfam" id="PF01206">
    <property type="entry name" value="TusA"/>
    <property type="match status" value="1"/>
</dbReference>
<dbReference type="Proteomes" id="UP000177876">
    <property type="component" value="Unassembled WGS sequence"/>
</dbReference>
<dbReference type="InterPro" id="IPR001455">
    <property type="entry name" value="TusA-like"/>
</dbReference>
<evidence type="ECO:0000256" key="1">
    <source>
        <dbReference type="ARBA" id="ARBA00008984"/>
    </source>
</evidence>
<name>A0A1F2WEX4_9ACTN</name>
<reference evidence="3 4" key="1">
    <citation type="journal article" date="2016" name="Nat. Commun.">
        <title>Thousands of microbial genomes shed light on interconnected biogeochemical processes in an aquifer system.</title>
        <authorList>
            <person name="Anantharaman K."/>
            <person name="Brown C.T."/>
            <person name="Hug L.A."/>
            <person name="Sharon I."/>
            <person name="Castelle C.J."/>
            <person name="Probst A.J."/>
            <person name="Thomas B.C."/>
            <person name="Singh A."/>
            <person name="Wilkins M.J."/>
            <person name="Karaoz U."/>
            <person name="Brodie E.L."/>
            <person name="Williams K.H."/>
            <person name="Hubbard S.S."/>
            <person name="Banfield J.F."/>
        </authorList>
    </citation>
    <scope>NUCLEOTIDE SEQUENCE [LARGE SCALE GENOMIC DNA]</scope>
</reference>
<dbReference type="PANTHER" id="PTHR33279">
    <property type="entry name" value="SULFUR CARRIER PROTEIN YEDF-RELATED"/>
    <property type="match status" value="1"/>
</dbReference>
<dbReference type="SUPFAM" id="SSF75169">
    <property type="entry name" value="DsrEFH-like"/>
    <property type="match status" value="1"/>
</dbReference>
<organism evidence="3 4">
    <name type="scientific">Candidatus Solincola sediminis</name>
    <dbReference type="NCBI Taxonomy" id="1797199"/>
    <lineage>
        <taxon>Bacteria</taxon>
        <taxon>Bacillati</taxon>
        <taxon>Actinomycetota</taxon>
        <taxon>Candidatus Geothermincolia</taxon>
        <taxon>Candidatus Geothermincolales</taxon>
        <taxon>Candidatus Geothermincolaceae</taxon>
        <taxon>Candidatus Solincola</taxon>
    </lineage>
</organism>
<dbReference type="STRING" id="1797197.A2Y75_09800"/>
<dbReference type="NCBIfam" id="TIGR03527">
    <property type="entry name" value="selenium_YedF"/>
    <property type="match status" value="1"/>
</dbReference>